<dbReference type="InterPro" id="IPR002347">
    <property type="entry name" value="SDR_fam"/>
</dbReference>
<reference evidence="4 5" key="1">
    <citation type="journal article" date="2012" name="J. Bacteriol.">
        <title>Genome sequence of the pathogenic Herbaspirillum seropedicae strain Os34, isolated from rice roots.</title>
        <authorList>
            <person name="Ye W."/>
            <person name="Ye S."/>
            <person name="Liu J."/>
            <person name="Chang S."/>
            <person name="Chen M."/>
            <person name="Zhu B."/>
            <person name="Guo L."/>
            <person name="An Q."/>
        </authorList>
    </citation>
    <scope>NUCLEOTIDE SEQUENCE [LARGE SCALE GENOMIC DNA]</scope>
    <source>
        <strain evidence="4 5">Os34</strain>
    </source>
</reference>
<dbReference type="Gene3D" id="3.40.50.720">
    <property type="entry name" value="NAD(P)-binding Rossmann-like Domain"/>
    <property type="match status" value="1"/>
</dbReference>
<dbReference type="Pfam" id="PF13561">
    <property type="entry name" value="adh_short_C2"/>
    <property type="match status" value="1"/>
</dbReference>
<dbReference type="InterPro" id="IPR036291">
    <property type="entry name" value="NAD(P)-bd_dom_sf"/>
</dbReference>
<dbReference type="PANTHER" id="PTHR43477:SF1">
    <property type="entry name" value="DIHYDROANTICAPSIN 7-DEHYDROGENASE"/>
    <property type="match status" value="1"/>
</dbReference>
<evidence type="ECO:0000256" key="2">
    <source>
        <dbReference type="ARBA" id="ARBA00023002"/>
    </source>
</evidence>
<keyword evidence="2" id="KW-0560">Oxidoreductase</keyword>
<sequence length="239" mass="24672">MKLQNKKVLIVGGTSGIGFATAQAALMQGAEVVVSSSKKEKVEAAIAALGTGASGVVSDVNSASSLESLFEETGHFDHLVYTAGESLLFGNLESIEMVAIRDAFNVRVFGAIAAVKAALHYIRPGGSVVLTSGIAGARAPKGLSIGASICSAMEGLTRALAVELAPLRVNIVSPGFVRTPLWANMPESDRETMYQQAGSALLAGRVGEADEIAQAYLYLMNNDFVTGQTVVIDGGGLLV</sequence>
<evidence type="ECO:0000313" key="4">
    <source>
        <dbReference type="EMBL" id="QJQ02522.1"/>
    </source>
</evidence>
<feature type="signal peptide" evidence="3">
    <location>
        <begin position="1"/>
        <end position="24"/>
    </location>
</feature>
<dbReference type="Proteomes" id="UP000501648">
    <property type="component" value="Chromosome"/>
</dbReference>
<dbReference type="AlphaFoldDB" id="A0A6M3ZYC1"/>
<keyword evidence="3" id="KW-0732">Signal</keyword>
<proteinExistence type="inferred from homology"/>
<dbReference type="GO" id="GO:0016491">
    <property type="term" value="F:oxidoreductase activity"/>
    <property type="evidence" value="ECO:0007669"/>
    <property type="project" value="UniProtKB-KW"/>
</dbReference>
<dbReference type="RefSeq" id="WP_017455384.1">
    <property type="nucleotide sequence ID" value="NZ_CP008956.1"/>
</dbReference>
<organism evidence="4 5">
    <name type="scientific">Herbaspirillum rubrisubalbicans Os34</name>
    <dbReference type="NCBI Taxonomy" id="1235827"/>
    <lineage>
        <taxon>Bacteria</taxon>
        <taxon>Pseudomonadati</taxon>
        <taxon>Pseudomonadota</taxon>
        <taxon>Betaproteobacteria</taxon>
        <taxon>Burkholderiales</taxon>
        <taxon>Oxalobacteraceae</taxon>
        <taxon>Herbaspirillum</taxon>
    </lineage>
</organism>
<feature type="chain" id="PRO_5026768497" evidence="3">
    <location>
        <begin position="25"/>
        <end position="239"/>
    </location>
</feature>
<gene>
    <name evidence="4" type="ORF">C798_20525</name>
</gene>
<evidence type="ECO:0000256" key="3">
    <source>
        <dbReference type="SAM" id="SignalP"/>
    </source>
</evidence>
<dbReference type="EMBL" id="CP008956">
    <property type="protein sequence ID" value="QJQ02522.1"/>
    <property type="molecule type" value="Genomic_DNA"/>
</dbReference>
<name>A0A6M3ZYC1_9BURK</name>
<dbReference type="PANTHER" id="PTHR43477">
    <property type="entry name" value="DIHYDROANTICAPSIN 7-DEHYDROGENASE"/>
    <property type="match status" value="1"/>
</dbReference>
<evidence type="ECO:0000256" key="1">
    <source>
        <dbReference type="ARBA" id="ARBA00006484"/>
    </source>
</evidence>
<evidence type="ECO:0000313" key="5">
    <source>
        <dbReference type="Proteomes" id="UP000501648"/>
    </source>
</evidence>
<dbReference type="InterPro" id="IPR051122">
    <property type="entry name" value="SDR_DHRS6-like"/>
</dbReference>
<comment type="similarity">
    <text evidence="1">Belongs to the short-chain dehydrogenases/reductases (SDR) family.</text>
</comment>
<protein>
    <submittedName>
        <fullName evidence="4">SDR family oxidoreductase</fullName>
    </submittedName>
</protein>
<accession>A0A6M3ZYC1</accession>
<dbReference type="SUPFAM" id="SSF51735">
    <property type="entry name" value="NAD(P)-binding Rossmann-fold domains"/>
    <property type="match status" value="1"/>
</dbReference>
<dbReference type="PRINTS" id="PR00081">
    <property type="entry name" value="GDHRDH"/>
</dbReference>